<dbReference type="AlphaFoldDB" id="A0AAV7MSY2"/>
<dbReference type="Proteomes" id="UP001066276">
    <property type="component" value="Chromosome 9"/>
</dbReference>
<evidence type="ECO:0000256" key="1">
    <source>
        <dbReference type="SAM" id="MobiDB-lite"/>
    </source>
</evidence>
<reference evidence="2" key="1">
    <citation type="journal article" date="2022" name="bioRxiv">
        <title>Sequencing and chromosome-scale assembly of the giantPleurodeles waltlgenome.</title>
        <authorList>
            <person name="Brown T."/>
            <person name="Elewa A."/>
            <person name="Iarovenko S."/>
            <person name="Subramanian E."/>
            <person name="Araus A.J."/>
            <person name="Petzold A."/>
            <person name="Susuki M."/>
            <person name="Suzuki K.-i.T."/>
            <person name="Hayashi T."/>
            <person name="Toyoda A."/>
            <person name="Oliveira C."/>
            <person name="Osipova E."/>
            <person name="Leigh N.D."/>
            <person name="Simon A."/>
            <person name="Yun M.H."/>
        </authorList>
    </citation>
    <scope>NUCLEOTIDE SEQUENCE</scope>
    <source>
        <strain evidence="2">20211129_DDA</strain>
        <tissue evidence="2">Liver</tissue>
    </source>
</reference>
<sequence length="135" mass="13745">MALKGGAGVREEGVEPRGEELVPGPTGTAREEEVLGQTGREQSEKAGPSNKGSLPLDLSLGKGRASAGGGWGTWEKKGQGGRERGHGVGQTRAQDAGVMVGSKEPEGQKGFSGDTSGHVREDPIGSKAGQSRAPD</sequence>
<gene>
    <name evidence="2" type="ORF">NDU88_003690</name>
</gene>
<comment type="caution">
    <text evidence="2">The sequence shown here is derived from an EMBL/GenBank/DDBJ whole genome shotgun (WGS) entry which is preliminary data.</text>
</comment>
<proteinExistence type="predicted"/>
<protein>
    <submittedName>
        <fullName evidence="2">Uncharacterized protein</fullName>
    </submittedName>
</protein>
<keyword evidence="3" id="KW-1185">Reference proteome</keyword>
<feature type="compositionally biased region" description="Basic and acidic residues" evidence="1">
    <location>
        <begin position="9"/>
        <end position="20"/>
    </location>
</feature>
<feature type="compositionally biased region" description="Basic and acidic residues" evidence="1">
    <location>
        <begin position="74"/>
        <end position="86"/>
    </location>
</feature>
<evidence type="ECO:0000313" key="3">
    <source>
        <dbReference type="Proteomes" id="UP001066276"/>
    </source>
</evidence>
<dbReference type="EMBL" id="JANPWB010000013">
    <property type="protein sequence ID" value="KAJ1106289.1"/>
    <property type="molecule type" value="Genomic_DNA"/>
</dbReference>
<evidence type="ECO:0000313" key="2">
    <source>
        <dbReference type="EMBL" id="KAJ1106289.1"/>
    </source>
</evidence>
<name>A0AAV7MSY2_PLEWA</name>
<organism evidence="2 3">
    <name type="scientific">Pleurodeles waltl</name>
    <name type="common">Iberian ribbed newt</name>
    <dbReference type="NCBI Taxonomy" id="8319"/>
    <lineage>
        <taxon>Eukaryota</taxon>
        <taxon>Metazoa</taxon>
        <taxon>Chordata</taxon>
        <taxon>Craniata</taxon>
        <taxon>Vertebrata</taxon>
        <taxon>Euteleostomi</taxon>
        <taxon>Amphibia</taxon>
        <taxon>Batrachia</taxon>
        <taxon>Caudata</taxon>
        <taxon>Salamandroidea</taxon>
        <taxon>Salamandridae</taxon>
        <taxon>Pleurodelinae</taxon>
        <taxon>Pleurodeles</taxon>
    </lineage>
</organism>
<feature type="region of interest" description="Disordered" evidence="1">
    <location>
        <begin position="1"/>
        <end position="135"/>
    </location>
</feature>
<accession>A0AAV7MSY2</accession>